<evidence type="ECO:0000313" key="2">
    <source>
        <dbReference type="Proteomes" id="UP000568751"/>
    </source>
</evidence>
<dbReference type="AlphaFoldDB" id="A0A853F4R9"/>
<dbReference type="EMBL" id="JACCHT010000001">
    <property type="protein sequence ID" value="NYT26795.1"/>
    <property type="molecule type" value="Genomic_DNA"/>
</dbReference>
<protein>
    <submittedName>
        <fullName evidence="1">Uncharacterized protein</fullName>
    </submittedName>
</protein>
<dbReference type="Proteomes" id="UP000568751">
    <property type="component" value="Unassembled WGS sequence"/>
</dbReference>
<accession>A0A853F4R9</accession>
<organism evidence="1 2">
    <name type="scientific">Candidatus Thiodubiliella endoseptemdiera</name>
    <dbReference type="NCBI Taxonomy" id="2738886"/>
    <lineage>
        <taxon>Bacteria</taxon>
        <taxon>Pseudomonadati</taxon>
        <taxon>Pseudomonadota</taxon>
        <taxon>Gammaproteobacteria</taxon>
        <taxon>Candidatus Pseudothioglobaceae</taxon>
        <taxon>Candidatus Thiodubiliella</taxon>
    </lineage>
</organism>
<proteinExistence type="predicted"/>
<evidence type="ECO:0000313" key="1">
    <source>
        <dbReference type="EMBL" id="NYT26795.1"/>
    </source>
</evidence>
<reference evidence="1 2" key="1">
    <citation type="submission" date="2020-05" db="EMBL/GenBank/DDBJ databases">
        <title>Horizontal transmission and recombination maintain forever young bacterial symbiont genomes.</title>
        <authorList>
            <person name="Russell S.L."/>
            <person name="Pepper-Tunick E."/>
            <person name="Svedberg J."/>
            <person name="Byrne A."/>
            <person name="Ruelas Castillo J."/>
            <person name="Vollmers C."/>
            <person name="Beinart R.A."/>
            <person name="Corbett-Detig R."/>
        </authorList>
    </citation>
    <scope>NUCLEOTIDE SEQUENCE [LARGE SCALE GENOMIC DNA]</scope>
    <source>
        <strain evidence="1">455</strain>
    </source>
</reference>
<comment type="caution">
    <text evidence="1">The sequence shown here is derived from an EMBL/GenBank/DDBJ whole genome shotgun (WGS) entry which is preliminary data.</text>
</comment>
<name>A0A853F4R9_9GAMM</name>
<sequence length="98" mass="10695">MSALGLTDNKLTQGSYYITMDAGTVTDIAVNDAAAITKDANHNGYLRTESTFTTNRLIVPMITTLIIVKKTQPHPSGTVAEQVPYLLLRLSFLKVVIQ</sequence>
<gene>
    <name evidence="1" type="ORF">H0A76_02065</name>
</gene>